<dbReference type="InterPro" id="IPR006638">
    <property type="entry name" value="Elp3/MiaA/NifB-like_rSAM"/>
</dbReference>
<comment type="caution">
    <text evidence="5">The sequence shown here is derived from an EMBL/GenBank/DDBJ whole genome shotgun (WGS) entry which is preliminary data.</text>
</comment>
<dbReference type="SUPFAM" id="SSF102114">
    <property type="entry name" value="Radical SAM enzymes"/>
    <property type="match status" value="1"/>
</dbReference>
<evidence type="ECO:0000259" key="4">
    <source>
        <dbReference type="SMART" id="SM00729"/>
    </source>
</evidence>
<dbReference type="InterPro" id="IPR058240">
    <property type="entry name" value="rSAM_sf"/>
</dbReference>
<dbReference type="GO" id="GO:0046872">
    <property type="term" value="F:metal ion binding"/>
    <property type="evidence" value="ECO:0007669"/>
    <property type="project" value="UniProtKB-KW"/>
</dbReference>
<gene>
    <name evidence="5" type="ORF">QPL79_01565</name>
</gene>
<dbReference type="GO" id="GO:0051536">
    <property type="term" value="F:iron-sulfur cluster binding"/>
    <property type="evidence" value="ECO:0007669"/>
    <property type="project" value="UniProtKB-KW"/>
</dbReference>
<dbReference type="CDD" id="cd01335">
    <property type="entry name" value="Radical_SAM"/>
    <property type="match status" value="1"/>
</dbReference>
<organism evidence="5 6">
    <name type="scientific">Ignisphaera cupida</name>
    <dbReference type="NCBI Taxonomy" id="3050454"/>
    <lineage>
        <taxon>Archaea</taxon>
        <taxon>Thermoproteota</taxon>
        <taxon>Thermoprotei</taxon>
        <taxon>Desulfurococcales</taxon>
        <taxon>Desulfurococcaceae</taxon>
        <taxon>Ignisphaera</taxon>
    </lineage>
</organism>
<proteinExistence type="predicted"/>
<keyword evidence="3" id="KW-0411">Iron-sulfur</keyword>
<accession>A0ABD4Z5Z4</accession>
<dbReference type="Gene3D" id="3.80.30.30">
    <property type="match status" value="1"/>
</dbReference>
<evidence type="ECO:0000313" key="6">
    <source>
        <dbReference type="Proteomes" id="UP001529235"/>
    </source>
</evidence>
<dbReference type="RefSeq" id="WP_285273027.1">
    <property type="nucleotide sequence ID" value="NZ_JASNVW010000001.1"/>
</dbReference>
<keyword evidence="1" id="KW-0479">Metal-binding</keyword>
<keyword evidence="2" id="KW-0408">Iron</keyword>
<dbReference type="PANTHER" id="PTHR43432:SF3">
    <property type="entry name" value="SLR0285 PROTEIN"/>
    <property type="match status" value="1"/>
</dbReference>
<evidence type="ECO:0000256" key="2">
    <source>
        <dbReference type="ARBA" id="ARBA00023004"/>
    </source>
</evidence>
<dbReference type="SMART" id="SM00729">
    <property type="entry name" value="Elp3"/>
    <property type="match status" value="1"/>
</dbReference>
<dbReference type="InterPro" id="IPR007197">
    <property type="entry name" value="rSAM"/>
</dbReference>
<dbReference type="PANTHER" id="PTHR43432">
    <property type="entry name" value="SLR0285 PROTEIN"/>
    <property type="match status" value="1"/>
</dbReference>
<dbReference type="InterPro" id="IPR040086">
    <property type="entry name" value="MJ0683-like"/>
</dbReference>
<dbReference type="Proteomes" id="UP001529235">
    <property type="component" value="Unassembled WGS sequence"/>
</dbReference>
<feature type="domain" description="Elp3/MiaA/NifB-like radical SAM core" evidence="4">
    <location>
        <begin position="32"/>
        <end position="248"/>
    </location>
</feature>
<evidence type="ECO:0000313" key="5">
    <source>
        <dbReference type="EMBL" id="MDK6028053.1"/>
    </source>
</evidence>
<sequence>MTFNSASIFPKQSSLKAIKPFDPWRSPLCTCPMKWVVHPYTGCSHACLYCYAANYIPKHSTPRPKKDFLSLITKDLSLIPKEALIELSTSSDPYSWPEKELGFTRLVLHKLLENGARVLITTKSSFVVRDLDLLSKYRNRVAVAITITTLDDKLAKIIEPGAPPPSERLKAVKLLAANGIGVVVRLDPIIPFINDSYENMENVISSVAAAGALQITSSTYKAKPVDFKKILNVVRMLRGDRVAEEFKFLYFGNSKNVVSGYRYLDEKQRLDYMKIVREISYSNGLVFATCREGFKYLHTPGFNCDGSSFAYRDITELP</sequence>
<dbReference type="SFLD" id="SFLDG01084">
    <property type="entry name" value="Uncharacterised_Radical_SAM_Su"/>
    <property type="match status" value="1"/>
</dbReference>
<dbReference type="Pfam" id="PF04055">
    <property type="entry name" value="Radical_SAM"/>
    <property type="match status" value="1"/>
</dbReference>
<keyword evidence="6" id="KW-1185">Reference proteome</keyword>
<evidence type="ECO:0000256" key="3">
    <source>
        <dbReference type="ARBA" id="ARBA00023014"/>
    </source>
</evidence>
<reference evidence="5 6" key="1">
    <citation type="submission" date="2023-05" db="EMBL/GenBank/DDBJ databases">
        <title>A new hyperthermophilic archaea 'Ignisphaera cupida' sp. nov. and description of the family 'Ignisphaeraceae' fam. nov.</title>
        <authorList>
            <person name="Podosokorskaya O.A."/>
            <person name="Elcheninov A.G."/>
            <person name="Klukina A."/>
            <person name="Merkel A.Y."/>
        </authorList>
    </citation>
    <scope>NUCLEOTIDE SEQUENCE [LARGE SCALE GENOMIC DNA]</scope>
    <source>
        <strain evidence="5 6">4213-co</strain>
    </source>
</reference>
<name>A0ABD4Z5Z4_9CREN</name>
<protein>
    <submittedName>
        <fullName evidence="5">Radical SAM protein</fullName>
    </submittedName>
</protein>
<dbReference type="EMBL" id="JASNVW010000001">
    <property type="protein sequence ID" value="MDK6028053.1"/>
    <property type="molecule type" value="Genomic_DNA"/>
</dbReference>
<dbReference type="AlphaFoldDB" id="A0ABD4Z5Z4"/>
<evidence type="ECO:0000256" key="1">
    <source>
        <dbReference type="ARBA" id="ARBA00022723"/>
    </source>
</evidence>
<dbReference type="SFLD" id="SFLDS00029">
    <property type="entry name" value="Radical_SAM"/>
    <property type="match status" value="1"/>
</dbReference>